<keyword evidence="5 9" id="KW-0694">RNA-binding</keyword>
<protein>
    <recommendedName>
        <fullName evidence="9">Transcription termination/antitermination protein NusA</fullName>
    </recommendedName>
</protein>
<dbReference type="PANTHER" id="PTHR22648">
    <property type="entry name" value="TRANSCRIPTION TERMINATION FACTOR NUSA"/>
    <property type="match status" value="1"/>
</dbReference>
<dbReference type="GO" id="GO:0005829">
    <property type="term" value="C:cytosol"/>
    <property type="evidence" value="ECO:0007669"/>
    <property type="project" value="TreeGrafter"/>
</dbReference>
<dbReference type="InterPro" id="IPR036555">
    <property type="entry name" value="NusA_N_sf"/>
</dbReference>
<keyword evidence="7 9" id="KW-0804">Transcription</keyword>
<dbReference type="GO" id="GO:0003700">
    <property type="term" value="F:DNA-binding transcription factor activity"/>
    <property type="evidence" value="ECO:0007669"/>
    <property type="project" value="InterPro"/>
</dbReference>
<dbReference type="InterPro" id="IPR010213">
    <property type="entry name" value="TF_NusA"/>
</dbReference>
<dbReference type="Pfam" id="PF14520">
    <property type="entry name" value="HHH_5"/>
    <property type="match status" value="1"/>
</dbReference>
<evidence type="ECO:0000256" key="4">
    <source>
        <dbReference type="ARBA" id="ARBA00022814"/>
    </source>
</evidence>
<evidence type="ECO:0000256" key="8">
    <source>
        <dbReference type="ARBA" id="ARBA00023204"/>
    </source>
</evidence>
<dbReference type="InterPro" id="IPR015946">
    <property type="entry name" value="KH_dom-like_a/b"/>
</dbReference>
<dbReference type="Gene3D" id="1.10.150.20">
    <property type="entry name" value="5' to 3' exonuclease, C-terminal subdomain"/>
    <property type="match status" value="1"/>
</dbReference>
<evidence type="ECO:0000256" key="9">
    <source>
        <dbReference type="HAMAP-Rule" id="MF_00945"/>
    </source>
</evidence>
<gene>
    <name evidence="9 13" type="primary">nusA</name>
</gene>
<dbReference type="Pfam" id="PF26594">
    <property type="entry name" value="KH_NusA_2nd"/>
    <property type="match status" value="1"/>
</dbReference>
<dbReference type="AlphaFoldDB" id="A0A0H4TA45"/>
<dbReference type="InterPro" id="IPR013735">
    <property type="entry name" value="TF_NusA_N"/>
</dbReference>
<dbReference type="FunFam" id="2.40.50.140:FF:000058">
    <property type="entry name" value="Transcription termination/antitermination protein NusA"/>
    <property type="match status" value="1"/>
</dbReference>
<keyword evidence="3" id="KW-0227">DNA damage</keyword>
<keyword evidence="8" id="KW-0234">DNA repair</keyword>
<dbReference type="CDD" id="cd04455">
    <property type="entry name" value="S1_NusA"/>
    <property type="match status" value="1"/>
</dbReference>
<accession>A0A0H4TA45</accession>
<dbReference type="Pfam" id="PF08529">
    <property type="entry name" value="NusA_N"/>
    <property type="match status" value="1"/>
</dbReference>
<keyword evidence="6 9" id="KW-0805">Transcription regulation</keyword>
<dbReference type="EMBL" id="KT007049">
    <property type="protein sequence ID" value="AKQ04808.1"/>
    <property type="molecule type" value="Genomic_DNA"/>
</dbReference>
<dbReference type="InterPro" id="IPR012340">
    <property type="entry name" value="NA-bd_OB-fold"/>
</dbReference>
<dbReference type="SUPFAM" id="SSF69705">
    <property type="entry name" value="Transcription factor NusA, N-terminal domain"/>
    <property type="match status" value="1"/>
</dbReference>
<dbReference type="GO" id="GO:0003723">
    <property type="term" value="F:RNA binding"/>
    <property type="evidence" value="ECO:0007669"/>
    <property type="project" value="UniProtKB-UniRule"/>
</dbReference>
<dbReference type="InterPro" id="IPR058582">
    <property type="entry name" value="KH_NusA_2nd"/>
</dbReference>
<dbReference type="InterPro" id="IPR009019">
    <property type="entry name" value="KH_sf_prok-type"/>
</dbReference>
<dbReference type="GO" id="GO:0006353">
    <property type="term" value="P:DNA-templated transcription termination"/>
    <property type="evidence" value="ECO:0007669"/>
    <property type="project" value="UniProtKB-UniRule"/>
</dbReference>
<dbReference type="Gene3D" id="3.30.1480.10">
    <property type="entry name" value="NusA, N-terminal domain"/>
    <property type="match status" value="1"/>
</dbReference>
<organism evidence="13">
    <name type="scientific">uncultured bacterium Rifle_16ft_4_minimus_752</name>
    <dbReference type="NCBI Taxonomy" id="1665163"/>
    <lineage>
        <taxon>Bacteria</taxon>
        <taxon>environmental samples</taxon>
    </lineage>
</organism>
<dbReference type="InterPro" id="IPR025249">
    <property type="entry name" value="TF_NusA_KH_1st"/>
</dbReference>
<keyword evidence="1 9" id="KW-0806">Transcription termination</keyword>
<evidence type="ECO:0000256" key="10">
    <source>
        <dbReference type="SAM" id="Coils"/>
    </source>
</evidence>
<sequence length="443" mass="48068">MNLIQVIEQIGREKGIGREVLIDAVGAAILSASRKTLGTLSDIRVDFDQASGRFVLYTVMKVVEEVTNPRAEITVEEARGHQPDLNVGDEFRIEVQPRGFGRIAAQTAKQVIIQRVREAERDSVYQSFKNREGELLTGIVQRVVKDNVIVNVGKAEAILPPREQLPREDYRPGDRIRAFIVEVKKGNRGATVVLSRSHPGMLMRLFEVEVPEIEEGIVEIKGVAREPGERSKVAVVSRDSNVDPVGACVGYRGSRVQVIVRELGGEKIDIIPWRENSAEFVRSALAPAEVESVVVNEATRTLHVVVADEQLSLAIGRRGQNARLAAKLVGWKVDIKSRAELAREAEEKAQRARAAMEGLAQVSGIGPKTAARLVEAGFNTLERLRQASAEELMSVKGVGQKTAATILATIQEMAAGPAAAADATAASPEGVPPEVEPVEPEST</sequence>
<dbReference type="Gene3D" id="3.30.300.20">
    <property type="match status" value="2"/>
</dbReference>
<evidence type="ECO:0000256" key="3">
    <source>
        <dbReference type="ARBA" id="ARBA00022763"/>
    </source>
</evidence>
<dbReference type="Pfam" id="PF13184">
    <property type="entry name" value="KH_NusA_1st"/>
    <property type="match status" value="1"/>
</dbReference>
<dbReference type="InterPro" id="IPR010994">
    <property type="entry name" value="RuvA_2-like"/>
</dbReference>
<dbReference type="FunFam" id="3.30.300.20:FF:000005">
    <property type="entry name" value="Transcription termination/antitermination protein NusA"/>
    <property type="match status" value="1"/>
</dbReference>
<feature type="coiled-coil region" evidence="10">
    <location>
        <begin position="335"/>
        <end position="362"/>
    </location>
</feature>
<feature type="region of interest" description="Disordered" evidence="11">
    <location>
        <begin position="417"/>
        <end position="443"/>
    </location>
</feature>
<keyword evidence="10" id="KW-0175">Coiled coil</keyword>
<evidence type="ECO:0000259" key="12">
    <source>
        <dbReference type="PROSITE" id="PS50126"/>
    </source>
</evidence>
<dbReference type="SMART" id="SM00278">
    <property type="entry name" value="HhH1"/>
    <property type="match status" value="2"/>
</dbReference>
<dbReference type="GO" id="GO:0031564">
    <property type="term" value="P:transcription antitermination"/>
    <property type="evidence" value="ECO:0007669"/>
    <property type="project" value="UniProtKB-UniRule"/>
</dbReference>
<feature type="domain" description="S1 motif" evidence="12">
    <location>
        <begin position="133"/>
        <end position="197"/>
    </location>
</feature>
<dbReference type="GO" id="GO:0006281">
    <property type="term" value="P:DNA repair"/>
    <property type="evidence" value="ECO:0007669"/>
    <property type="project" value="UniProtKB-KW"/>
</dbReference>
<keyword evidence="4 9" id="KW-0889">Transcription antitermination</keyword>
<name>A0A0H4TA45_9BACT</name>
<dbReference type="InterPro" id="IPR030842">
    <property type="entry name" value="TF_NusA_bacterial"/>
</dbReference>
<evidence type="ECO:0000313" key="13">
    <source>
        <dbReference type="EMBL" id="AKQ04808.1"/>
    </source>
</evidence>
<comment type="similarity">
    <text evidence="9">Belongs to the NusA family.</text>
</comment>
<dbReference type="InterPro" id="IPR004087">
    <property type="entry name" value="KH_dom"/>
</dbReference>
<dbReference type="Pfam" id="PF00575">
    <property type="entry name" value="S1"/>
    <property type="match status" value="1"/>
</dbReference>
<dbReference type="SMART" id="SM00322">
    <property type="entry name" value="KH"/>
    <property type="match status" value="2"/>
</dbReference>
<evidence type="ECO:0000256" key="5">
    <source>
        <dbReference type="ARBA" id="ARBA00022884"/>
    </source>
</evidence>
<keyword evidence="2 9" id="KW-0963">Cytoplasm</keyword>
<reference evidence="13" key="1">
    <citation type="journal article" date="2015" name="ISME J.">
        <title>Aquifer environment selects for microbial species cohorts in sediment and groundwater.</title>
        <authorList>
            <person name="Hug L.A."/>
            <person name="Thomas B.C."/>
            <person name="Brown C.T."/>
            <person name="Frischkorn K.R."/>
            <person name="Williams K.H."/>
            <person name="Tringe S.G."/>
            <person name="Banfield J.F."/>
        </authorList>
    </citation>
    <scope>NUCLEOTIDE SEQUENCE</scope>
</reference>
<dbReference type="InterPro" id="IPR003583">
    <property type="entry name" value="Hlx-hairpin-Hlx_DNA-bd_motif"/>
</dbReference>
<evidence type="ECO:0000256" key="2">
    <source>
        <dbReference type="ARBA" id="ARBA00022490"/>
    </source>
</evidence>
<comment type="subunit">
    <text evidence="9">Monomer. Binds directly to the core enzyme of the DNA-dependent RNA polymerase and to nascent RNA.</text>
</comment>
<dbReference type="InterPro" id="IPR003029">
    <property type="entry name" value="S1_domain"/>
</dbReference>
<evidence type="ECO:0000256" key="1">
    <source>
        <dbReference type="ARBA" id="ARBA00022472"/>
    </source>
</evidence>
<dbReference type="Gene3D" id="2.40.50.140">
    <property type="entry name" value="Nucleic acid-binding proteins"/>
    <property type="match status" value="1"/>
</dbReference>
<dbReference type="HAMAP" id="MF_00945_B">
    <property type="entry name" value="NusA_B"/>
    <property type="match status" value="1"/>
</dbReference>
<dbReference type="NCBIfam" id="TIGR01953">
    <property type="entry name" value="NusA"/>
    <property type="match status" value="1"/>
</dbReference>
<dbReference type="CDD" id="cd22529">
    <property type="entry name" value="KH-II_NusA_rpt2"/>
    <property type="match status" value="1"/>
</dbReference>
<dbReference type="SMART" id="SM00316">
    <property type="entry name" value="S1"/>
    <property type="match status" value="1"/>
</dbReference>
<dbReference type="PROSITE" id="PS50126">
    <property type="entry name" value="S1"/>
    <property type="match status" value="1"/>
</dbReference>
<dbReference type="CDD" id="cd02134">
    <property type="entry name" value="KH-II_NusA_rpt1"/>
    <property type="match status" value="1"/>
</dbReference>
<comment type="subcellular location">
    <subcellularLocation>
        <location evidence="9">Cytoplasm</location>
    </subcellularLocation>
</comment>
<comment type="function">
    <text evidence="9">Participates in both transcription termination and antitermination.</text>
</comment>
<dbReference type="SUPFAM" id="SSF54814">
    <property type="entry name" value="Prokaryotic type KH domain (KH-domain type II)"/>
    <property type="match status" value="2"/>
</dbReference>
<dbReference type="FunFam" id="3.30.300.20:FF:000002">
    <property type="entry name" value="Transcription termination/antitermination protein NusA"/>
    <property type="match status" value="1"/>
</dbReference>
<dbReference type="PANTHER" id="PTHR22648:SF0">
    <property type="entry name" value="TRANSCRIPTION TERMINATION_ANTITERMINATION PROTEIN NUSA"/>
    <property type="match status" value="1"/>
</dbReference>
<proteinExistence type="inferred from homology"/>
<dbReference type="SUPFAM" id="SSF47781">
    <property type="entry name" value="RuvA domain 2-like"/>
    <property type="match status" value="1"/>
</dbReference>
<feature type="compositionally biased region" description="Low complexity" evidence="11">
    <location>
        <begin position="417"/>
        <end position="429"/>
    </location>
</feature>
<evidence type="ECO:0000256" key="11">
    <source>
        <dbReference type="SAM" id="MobiDB-lite"/>
    </source>
</evidence>
<evidence type="ECO:0000256" key="7">
    <source>
        <dbReference type="ARBA" id="ARBA00023163"/>
    </source>
</evidence>
<dbReference type="GO" id="GO:0003677">
    <property type="term" value="F:DNA binding"/>
    <property type="evidence" value="ECO:0007669"/>
    <property type="project" value="InterPro"/>
</dbReference>
<dbReference type="SUPFAM" id="SSF50249">
    <property type="entry name" value="Nucleic acid-binding proteins"/>
    <property type="match status" value="1"/>
</dbReference>
<evidence type="ECO:0000256" key="6">
    <source>
        <dbReference type="ARBA" id="ARBA00023015"/>
    </source>
</evidence>